<proteinExistence type="predicted"/>
<dbReference type="Gene3D" id="3.40.50.2300">
    <property type="match status" value="1"/>
</dbReference>
<keyword evidence="1 2" id="KW-0597">Phosphoprotein</keyword>
<dbReference type="PANTHER" id="PTHR44591:SF3">
    <property type="entry name" value="RESPONSE REGULATORY DOMAIN-CONTAINING PROTEIN"/>
    <property type="match status" value="1"/>
</dbReference>
<dbReference type="InterPro" id="IPR001789">
    <property type="entry name" value="Sig_transdc_resp-reg_receiver"/>
</dbReference>
<dbReference type="NCBIfam" id="TIGR00229">
    <property type="entry name" value="sensory_box"/>
    <property type="match status" value="1"/>
</dbReference>
<keyword evidence="5" id="KW-1185">Reference proteome</keyword>
<dbReference type="AlphaFoldDB" id="A0A1I2P7H3"/>
<dbReference type="Gene3D" id="3.30.450.20">
    <property type="entry name" value="PAS domain"/>
    <property type="match status" value="1"/>
</dbReference>
<dbReference type="SMART" id="SM00448">
    <property type="entry name" value="REC"/>
    <property type="match status" value="1"/>
</dbReference>
<protein>
    <submittedName>
        <fullName evidence="4">PAS domain S-box-containing protein</fullName>
    </submittedName>
</protein>
<evidence type="ECO:0000256" key="2">
    <source>
        <dbReference type="PROSITE-ProRule" id="PRU00169"/>
    </source>
</evidence>
<dbReference type="InterPro" id="IPR011006">
    <property type="entry name" value="CheY-like_superfamily"/>
</dbReference>
<dbReference type="EMBL" id="FOOQ01000001">
    <property type="protein sequence ID" value="SFG11039.1"/>
    <property type="molecule type" value="Genomic_DNA"/>
</dbReference>
<evidence type="ECO:0000313" key="5">
    <source>
        <dbReference type="Proteomes" id="UP000198876"/>
    </source>
</evidence>
<dbReference type="GO" id="GO:0000160">
    <property type="term" value="P:phosphorelay signal transduction system"/>
    <property type="evidence" value="ECO:0007669"/>
    <property type="project" value="InterPro"/>
</dbReference>
<dbReference type="Proteomes" id="UP000198876">
    <property type="component" value="Unassembled WGS sequence"/>
</dbReference>
<evidence type="ECO:0000313" key="4">
    <source>
        <dbReference type="EMBL" id="SFG11039.1"/>
    </source>
</evidence>
<name>A0A1I2P7H3_9EURY</name>
<dbReference type="SUPFAM" id="SSF55785">
    <property type="entry name" value="PYP-like sensor domain (PAS domain)"/>
    <property type="match status" value="1"/>
</dbReference>
<dbReference type="Pfam" id="PF08448">
    <property type="entry name" value="PAS_4"/>
    <property type="match status" value="1"/>
</dbReference>
<feature type="modified residue" description="4-aspartylphosphate" evidence="2">
    <location>
        <position position="81"/>
    </location>
</feature>
<evidence type="ECO:0000256" key="1">
    <source>
        <dbReference type="ARBA" id="ARBA00022553"/>
    </source>
</evidence>
<dbReference type="InterPro" id="IPR000014">
    <property type="entry name" value="PAS"/>
</dbReference>
<dbReference type="InterPro" id="IPR050595">
    <property type="entry name" value="Bact_response_regulator"/>
</dbReference>
<dbReference type="InterPro" id="IPR013656">
    <property type="entry name" value="PAS_4"/>
</dbReference>
<feature type="domain" description="Response regulatory" evidence="3">
    <location>
        <begin position="26"/>
        <end position="146"/>
    </location>
</feature>
<dbReference type="PROSITE" id="PS50110">
    <property type="entry name" value="RESPONSE_REGULATORY"/>
    <property type="match status" value="1"/>
</dbReference>
<dbReference type="CDD" id="cd00130">
    <property type="entry name" value="PAS"/>
    <property type="match status" value="1"/>
</dbReference>
<gene>
    <name evidence="4" type="ORF">SAMN04488063_1450</name>
</gene>
<dbReference type="PANTHER" id="PTHR44591">
    <property type="entry name" value="STRESS RESPONSE REGULATOR PROTEIN 1"/>
    <property type="match status" value="1"/>
</dbReference>
<dbReference type="Pfam" id="PF00072">
    <property type="entry name" value="Response_reg"/>
    <property type="match status" value="1"/>
</dbReference>
<dbReference type="CDD" id="cd00156">
    <property type="entry name" value="REC"/>
    <property type="match status" value="1"/>
</dbReference>
<dbReference type="InterPro" id="IPR035965">
    <property type="entry name" value="PAS-like_dom_sf"/>
</dbReference>
<dbReference type="SUPFAM" id="SSF52172">
    <property type="entry name" value="CheY-like"/>
    <property type="match status" value="1"/>
</dbReference>
<organism evidence="4 5">
    <name type="scientific">Halopelagius inordinatus</name>
    <dbReference type="NCBI Taxonomy" id="553467"/>
    <lineage>
        <taxon>Archaea</taxon>
        <taxon>Methanobacteriati</taxon>
        <taxon>Methanobacteriota</taxon>
        <taxon>Stenosarchaea group</taxon>
        <taxon>Halobacteria</taxon>
        <taxon>Halobacteriales</taxon>
        <taxon>Haloferacaceae</taxon>
    </lineage>
</organism>
<evidence type="ECO:0000259" key="3">
    <source>
        <dbReference type="PROSITE" id="PS50110"/>
    </source>
</evidence>
<dbReference type="OrthoDB" id="8127at2157"/>
<reference evidence="5" key="1">
    <citation type="submission" date="2016-10" db="EMBL/GenBank/DDBJ databases">
        <authorList>
            <person name="Varghese N."/>
            <person name="Submissions S."/>
        </authorList>
    </citation>
    <scope>NUCLEOTIDE SEQUENCE [LARGE SCALE GENOMIC DNA]</scope>
    <source>
        <strain evidence="5">CGMCC 1.7739</strain>
    </source>
</reference>
<accession>A0A1I2P7H3</accession>
<dbReference type="STRING" id="553467.SAMN04488063_1450"/>
<sequence length="268" mass="29766">MWNIQRRASDVEIGREAGTPVNGALSVLHVDDDEALGEMVTLFLERDDSGLDCRVTHEASPAAALDRIRSPETAFDCVVSDYSMPEMNGIEFLERVRETHPELPLLLFSGEETTDLAAEIIRAGLTDYLKKGFGTGQYTLLVRRVEHAVDSDGEFDSDVETELDGVGVVGRNERFERVDPAYASFYDYEPEEIEGKHWSELHPDAEVDHIRTHVLPVVEEGGKWTGRSEGLRADGSRFTESKLVTSLDDGRLLIAVSELDETPRATGD</sequence>